<keyword evidence="2" id="KW-0808">Transferase</keyword>
<proteinExistence type="predicted"/>
<evidence type="ECO:0000313" key="2">
    <source>
        <dbReference type="EMBL" id="HGQ85298.1"/>
    </source>
</evidence>
<evidence type="ECO:0000259" key="1">
    <source>
        <dbReference type="Pfam" id="PF18765"/>
    </source>
</evidence>
<dbReference type="CDD" id="cd05403">
    <property type="entry name" value="NT_KNTase_like"/>
    <property type="match status" value="1"/>
</dbReference>
<reference evidence="2" key="1">
    <citation type="journal article" date="2020" name="mSystems">
        <title>Genome- and Community-Level Interaction Insights into Carbon Utilization and Element Cycling Functions of Hydrothermarchaeota in Hydrothermal Sediment.</title>
        <authorList>
            <person name="Zhou Z."/>
            <person name="Liu Y."/>
            <person name="Xu W."/>
            <person name="Pan J."/>
            <person name="Luo Z.H."/>
            <person name="Li M."/>
        </authorList>
    </citation>
    <scope>NUCLEOTIDE SEQUENCE [LARGE SCALE GENOMIC DNA]</scope>
    <source>
        <strain evidence="2">SpSt-6</strain>
    </source>
</reference>
<sequence>MYSKLPSREDALKLAGSIKMDRREELREMSKKIAQMLKEKYKVKKVFLIGSLVKGYIHEKSDIDLVVEGLPPKAYIKALVDASEIVQWKVEINLIPFEDAFETLKEKTLKEGELILE</sequence>
<organism evidence="2">
    <name type="scientific">Thermodesulfobacterium geofontis</name>
    <dbReference type="NCBI Taxonomy" id="1295609"/>
    <lineage>
        <taxon>Bacteria</taxon>
        <taxon>Pseudomonadati</taxon>
        <taxon>Thermodesulfobacteriota</taxon>
        <taxon>Thermodesulfobacteria</taxon>
        <taxon>Thermodesulfobacteriales</taxon>
        <taxon>Thermodesulfobacteriaceae</taxon>
        <taxon>Thermodesulfobacterium</taxon>
    </lineage>
</organism>
<dbReference type="AlphaFoldDB" id="A0A7C4NQF0"/>
<dbReference type="Pfam" id="PF18765">
    <property type="entry name" value="Polbeta"/>
    <property type="match status" value="1"/>
</dbReference>
<gene>
    <name evidence="2" type="ORF">ENT66_02730</name>
</gene>
<comment type="caution">
    <text evidence="2">The sequence shown here is derived from an EMBL/GenBank/DDBJ whole genome shotgun (WGS) entry which is preliminary data.</text>
</comment>
<feature type="domain" description="Polymerase beta nucleotidyltransferase" evidence="1">
    <location>
        <begin position="31"/>
        <end position="117"/>
    </location>
</feature>
<dbReference type="SUPFAM" id="SSF81301">
    <property type="entry name" value="Nucleotidyltransferase"/>
    <property type="match status" value="1"/>
</dbReference>
<dbReference type="InterPro" id="IPR043519">
    <property type="entry name" value="NT_sf"/>
</dbReference>
<name>A0A7C4NQF0_9BACT</name>
<dbReference type="InterPro" id="IPR041633">
    <property type="entry name" value="Polbeta"/>
</dbReference>
<dbReference type="GO" id="GO:0016740">
    <property type="term" value="F:transferase activity"/>
    <property type="evidence" value="ECO:0007669"/>
    <property type="project" value="UniProtKB-KW"/>
</dbReference>
<accession>A0A7C4NQF0</accession>
<protein>
    <submittedName>
        <fullName evidence="2">Nucleotidyltransferase domain-containing protein</fullName>
    </submittedName>
</protein>
<dbReference type="Gene3D" id="3.30.460.10">
    <property type="entry name" value="Beta Polymerase, domain 2"/>
    <property type="match status" value="1"/>
</dbReference>
<dbReference type="EMBL" id="DSZN01000050">
    <property type="protein sequence ID" value="HGQ85298.1"/>
    <property type="molecule type" value="Genomic_DNA"/>
</dbReference>